<evidence type="ECO:0000256" key="1">
    <source>
        <dbReference type="SAM" id="MobiDB-lite"/>
    </source>
</evidence>
<evidence type="ECO:0000313" key="4">
    <source>
        <dbReference type="Proteomes" id="UP000006727"/>
    </source>
</evidence>
<name>A0A2K1JYC3_PHYPA</name>
<feature type="compositionally biased region" description="Basic and acidic residues" evidence="1">
    <location>
        <begin position="100"/>
        <end position="111"/>
    </location>
</feature>
<dbReference type="InParanoid" id="A0A2K1JYC3"/>
<keyword evidence="4" id="KW-1185">Reference proteome</keyword>
<evidence type="ECO:0000313" key="2">
    <source>
        <dbReference type="EMBL" id="PNR46523.1"/>
    </source>
</evidence>
<dbReference type="Proteomes" id="UP000006727">
    <property type="component" value="Chromosome 10"/>
</dbReference>
<feature type="region of interest" description="Disordered" evidence="1">
    <location>
        <begin position="149"/>
        <end position="170"/>
    </location>
</feature>
<gene>
    <name evidence="2" type="ORF">PHYPA_013642</name>
</gene>
<dbReference type="Gramene" id="Pp3c10_9120V3.1">
    <property type="protein sequence ID" value="PAC:32899843.CDS.1"/>
    <property type="gene ID" value="Pp3c10_9120"/>
</dbReference>
<dbReference type="Gramene" id="Pp3c10_9120V3.2">
    <property type="protein sequence ID" value="PAC:32899844.CDS.1"/>
    <property type="gene ID" value="Pp3c10_9120"/>
</dbReference>
<proteinExistence type="predicted"/>
<dbReference type="EMBL" id="ABEU02000010">
    <property type="protein sequence ID" value="PNR46523.1"/>
    <property type="molecule type" value="Genomic_DNA"/>
</dbReference>
<dbReference type="EnsemblPlants" id="Pp3c10_9120V3.2">
    <property type="protein sequence ID" value="PAC:32899844.CDS.1"/>
    <property type="gene ID" value="Pp3c10_9120"/>
</dbReference>
<feature type="compositionally biased region" description="Polar residues" evidence="1">
    <location>
        <begin position="79"/>
        <end position="88"/>
    </location>
</feature>
<reference evidence="3" key="3">
    <citation type="submission" date="2020-12" db="UniProtKB">
        <authorList>
            <consortium name="EnsemblPlants"/>
        </authorList>
    </citation>
    <scope>IDENTIFICATION</scope>
</reference>
<dbReference type="PaxDb" id="3218-PP1S58_210V6.1"/>
<organism evidence="2">
    <name type="scientific">Physcomitrium patens</name>
    <name type="common">Spreading-leaved earth moss</name>
    <name type="synonym">Physcomitrella patens</name>
    <dbReference type="NCBI Taxonomy" id="3218"/>
    <lineage>
        <taxon>Eukaryota</taxon>
        <taxon>Viridiplantae</taxon>
        <taxon>Streptophyta</taxon>
        <taxon>Embryophyta</taxon>
        <taxon>Bryophyta</taxon>
        <taxon>Bryophytina</taxon>
        <taxon>Bryopsida</taxon>
        <taxon>Funariidae</taxon>
        <taxon>Funariales</taxon>
        <taxon>Funariaceae</taxon>
        <taxon>Physcomitrium</taxon>
    </lineage>
</organism>
<feature type="region of interest" description="Disordered" evidence="1">
    <location>
        <begin position="63"/>
        <end position="88"/>
    </location>
</feature>
<feature type="region of interest" description="Disordered" evidence="1">
    <location>
        <begin position="100"/>
        <end position="120"/>
    </location>
</feature>
<evidence type="ECO:0000313" key="3">
    <source>
        <dbReference type="EnsemblPlants" id="PAC:32899843.CDS.1"/>
    </source>
</evidence>
<accession>A0A2K1JYC3</accession>
<protein>
    <submittedName>
        <fullName evidence="2 3">Uncharacterized protein</fullName>
    </submittedName>
</protein>
<sequence length="170" mass="18030">MGLGSTLPSKTSACRRYQLCVMSSTQGLQTCSSSGKVLFGGACLKMSSRKKITKGVLVGTIRSESPTLGDDEPKELQQGGKSTASSFRKTNHLLPLAVEESAKHDANKTAEEDCGPQGHRVTFSNLSGGSIASQALHLASKLSEKAEVELTSCKSKKPKRLSTASWDLLD</sequence>
<reference evidence="2 4" key="2">
    <citation type="journal article" date="2018" name="Plant J.">
        <title>The Physcomitrella patens chromosome-scale assembly reveals moss genome structure and evolution.</title>
        <authorList>
            <person name="Lang D."/>
            <person name="Ullrich K.K."/>
            <person name="Murat F."/>
            <person name="Fuchs J."/>
            <person name="Jenkins J."/>
            <person name="Haas F.B."/>
            <person name="Piednoel M."/>
            <person name="Gundlach H."/>
            <person name="Van Bel M."/>
            <person name="Meyberg R."/>
            <person name="Vives C."/>
            <person name="Morata J."/>
            <person name="Symeonidi A."/>
            <person name="Hiss M."/>
            <person name="Muchero W."/>
            <person name="Kamisugi Y."/>
            <person name="Saleh O."/>
            <person name="Blanc G."/>
            <person name="Decker E.L."/>
            <person name="van Gessel N."/>
            <person name="Grimwood J."/>
            <person name="Hayes R.D."/>
            <person name="Graham S.W."/>
            <person name="Gunter L.E."/>
            <person name="McDaniel S.F."/>
            <person name="Hoernstein S.N.W."/>
            <person name="Larsson A."/>
            <person name="Li F.W."/>
            <person name="Perroud P.F."/>
            <person name="Phillips J."/>
            <person name="Ranjan P."/>
            <person name="Rokshar D.S."/>
            <person name="Rothfels C.J."/>
            <person name="Schneider L."/>
            <person name="Shu S."/>
            <person name="Stevenson D.W."/>
            <person name="Thummler F."/>
            <person name="Tillich M."/>
            <person name="Villarreal Aguilar J.C."/>
            <person name="Widiez T."/>
            <person name="Wong G.K."/>
            <person name="Wymore A."/>
            <person name="Zhang Y."/>
            <person name="Zimmer A.D."/>
            <person name="Quatrano R.S."/>
            <person name="Mayer K.F.X."/>
            <person name="Goodstein D."/>
            <person name="Casacuberta J.M."/>
            <person name="Vandepoele K."/>
            <person name="Reski R."/>
            <person name="Cuming A.C."/>
            <person name="Tuskan G.A."/>
            <person name="Maumus F."/>
            <person name="Salse J."/>
            <person name="Schmutz J."/>
            <person name="Rensing S.A."/>
        </authorList>
    </citation>
    <scope>NUCLEOTIDE SEQUENCE [LARGE SCALE GENOMIC DNA]</scope>
    <source>
        <strain evidence="3 4">cv. Gransden 2004</strain>
    </source>
</reference>
<reference evidence="2 4" key="1">
    <citation type="journal article" date="2008" name="Science">
        <title>The Physcomitrella genome reveals evolutionary insights into the conquest of land by plants.</title>
        <authorList>
            <person name="Rensing S."/>
            <person name="Lang D."/>
            <person name="Zimmer A."/>
            <person name="Terry A."/>
            <person name="Salamov A."/>
            <person name="Shapiro H."/>
            <person name="Nishiyama T."/>
            <person name="Perroud P.-F."/>
            <person name="Lindquist E."/>
            <person name="Kamisugi Y."/>
            <person name="Tanahashi T."/>
            <person name="Sakakibara K."/>
            <person name="Fujita T."/>
            <person name="Oishi K."/>
            <person name="Shin-I T."/>
            <person name="Kuroki Y."/>
            <person name="Toyoda A."/>
            <person name="Suzuki Y."/>
            <person name="Hashimoto A."/>
            <person name="Yamaguchi K."/>
            <person name="Sugano A."/>
            <person name="Kohara Y."/>
            <person name="Fujiyama A."/>
            <person name="Anterola A."/>
            <person name="Aoki S."/>
            <person name="Ashton N."/>
            <person name="Barbazuk W.B."/>
            <person name="Barker E."/>
            <person name="Bennetzen J."/>
            <person name="Bezanilla M."/>
            <person name="Blankenship R."/>
            <person name="Cho S.H."/>
            <person name="Dutcher S."/>
            <person name="Estelle M."/>
            <person name="Fawcett J.A."/>
            <person name="Gundlach H."/>
            <person name="Hanada K."/>
            <person name="Heyl A."/>
            <person name="Hicks K.A."/>
            <person name="Hugh J."/>
            <person name="Lohr M."/>
            <person name="Mayer K."/>
            <person name="Melkozernov A."/>
            <person name="Murata T."/>
            <person name="Nelson D."/>
            <person name="Pils B."/>
            <person name="Prigge M."/>
            <person name="Reiss B."/>
            <person name="Renner T."/>
            <person name="Rombauts S."/>
            <person name="Rushton P."/>
            <person name="Sanderfoot A."/>
            <person name="Schween G."/>
            <person name="Shiu S.-H."/>
            <person name="Stueber K."/>
            <person name="Theodoulou F.L."/>
            <person name="Tu H."/>
            <person name="Van de Peer Y."/>
            <person name="Verrier P.J."/>
            <person name="Waters E."/>
            <person name="Wood A."/>
            <person name="Yang L."/>
            <person name="Cove D."/>
            <person name="Cuming A."/>
            <person name="Hasebe M."/>
            <person name="Lucas S."/>
            <person name="Mishler D.B."/>
            <person name="Reski R."/>
            <person name="Grigoriev I."/>
            <person name="Quatrano R.S."/>
            <person name="Boore J.L."/>
        </authorList>
    </citation>
    <scope>NUCLEOTIDE SEQUENCE [LARGE SCALE GENOMIC DNA]</scope>
    <source>
        <strain evidence="3 4">cv. Gransden 2004</strain>
    </source>
</reference>
<dbReference type="EnsemblPlants" id="Pp3c10_9120V3.1">
    <property type="protein sequence ID" value="PAC:32899843.CDS.1"/>
    <property type="gene ID" value="Pp3c10_9120"/>
</dbReference>
<dbReference type="AlphaFoldDB" id="A0A2K1JYC3"/>